<organism evidence="1 2">
    <name type="scientific">Imperialibacter roseus</name>
    <dbReference type="NCBI Taxonomy" id="1324217"/>
    <lineage>
        <taxon>Bacteria</taxon>
        <taxon>Pseudomonadati</taxon>
        <taxon>Bacteroidota</taxon>
        <taxon>Cytophagia</taxon>
        <taxon>Cytophagales</taxon>
        <taxon>Flammeovirgaceae</taxon>
        <taxon>Imperialibacter</taxon>
    </lineage>
</organism>
<dbReference type="EMBL" id="CP136051">
    <property type="protein sequence ID" value="WOK06387.1"/>
    <property type="molecule type" value="Genomic_DNA"/>
</dbReference>
<evidence type="ECO:0000313" key="1">
    <source>
        <dbReference type="EMBL" id="WOK06387.1"/>
    </source>
</evidence>
<gene>
    <name evidence="1" type="ORF">RT717_25255</name>
</gene>
<keyword evidence="2" id="KW-1185">Reference proteome</keyword>
<proteinExistence type="predicted"/>
<accession>A0ABZ0IPE9</accession>
<dbReference type="RefSeq" id="WP_317489111.1">
    <property type="nucleotide sequence ID" value="NZ_CP136051.1"/>
</dbReference>
<protein>
    <submittedName>
        <fullName evidence="1">Uncharacterized protein</fullName>
    </submittedName>
</protein>
<sequence length="229" mass="25692">MMKVLKIAGIVLFGLILLGAGAGWIASDPLPEGEEGPEAEALADKMLTAINDDRYQQIKTLSWTFPGGHHYVWHKPDNIVTVTWGDIEVEFSPDTFEGFATEKGNSLEGDELHDVIQTAWTYFANDSFWLVAPFKVRDPGTERRLVETAEGPGLLVTYTSGGVTPGDSYLWLLDENFKPSAWKLWVKVIPIGGVEISWENWQNYEGTWLASSRNAGFYQMEIKDIRVTY</sequence>
<reference evidence="1 2" key="1">
    <citation type="journal article" date="2023" name="Microbiol. Resour. Announc.">
        <title>Complete Genome Sequence of Imperialibacter roseus strain P4T.</title>
        <authorList>
            <person name="Tizabi D.R."/>
            <person name="Bachvaroff T."/>
            <person name="Hill R.T."/>
        </authorList>
    </citation>
    <scope>NUCLEOTIDE SEQUENCE [LARGE SCALE GENOMIC DNA]</scope>
    <source>
        <strain evidence="1 2">P4T</strain>
    </source>
</reference>
<dbReference type="Proteomes" id="UP001302349">
    <property type="component" value="Chromosome"/>
</dbReference>
<evidence type="ECO:0000313" key="2">
    <source>
        <dbReference type="Proteomes" id="UP001302349"/>
    </source>
</evidence>
<name>A0ABZ0IPE9_9BACT</name>